<reference evidence="1" key="1">
    <citation type="submission" date="2014-09" db="EMBL/GenBank/DDBJ databases">
        <authorList>
            <person name="Magalhaes I.L.F."/>
            <person name="Oliveira U."/>
            <person name="Santos F.R."/>
            <person name="Vidigal T.H.D.A."/>
            <person name="Brescovit A.D."/>
            <person name="Santos A.J."/>
        </authorList>
    </citation>
    <scope>NUCLEOTIDE SEQUENCE</scope>
    <source>
        <tissue evidence="1">Shoot tissue taken approximately 20 cm above the soil surface</tissue>
    </source>
</reference>
<organism evidence="1">
    <name type="scientific">Arundo donax</name>
    <name type="common">Giant reed</name>
    <name type="synonym">Donax arundinaceus</name>
    <dbReference type="NCBI Taxonomy" id="35708"/>
    <lineage>
        <taxon>Eukaryota</taxon>
        <taxon>Viridiplantae</taxon>
        <taxon>Streptophyta</taxon>
        <taxon>Embryophyta</taxon>
        <taxon>Tracheophyta</taxon>
        <taxon>Spermatophyta</taxon>
        <taxon>Magnoliopsida</taxon>
        <taxon>Liliopsida</taxon>
        <taxon>Poales</taxon>
        <taxon>Poaceae</taxon>
        <taxon>PACMAD clade</taxon>
        <taxon>Arundinoideae</taxon>
        <taxon>Arundineae</taxon>
        <taxon>Arundo</taxon>
    </lineage>
</organism>
<dbReference type="EMBL" id="GBRH01209268">
    <property type="protein sequence ID" value="JAD88627.1"/>
    <property type="molecule type" value="Transcribed_RNA"/>
</dbReference>
<accession>A0A0A9DY18</accession>
<name>A0A0A9DY18_ARUDO</name>
<dbReference type="AlphaFoldDB" id="A0A0A9DY18"/>
<evidence type="ECO:0000313" key="1">
    <source>
        <dbReference type="EMBL" id="JAD88627.1"/>
    </source>
</evidence>
<reference evidence="1" key="2">
    <citation type="journal article" date="2015" name="Data Brief">
        <title>Shoot transcriptome of the giant reed, Arundo donax.</title>
        <authorList>
            <person name="Barrero R.A."/>
            <person name="Guerrero F.D."/>
            <person name="Moolhuijzen P."/>
            <person name="Goolsby J.A."/>
            <person name="Tidwell J."/>
            <person name="Bellgard S.E."/>
            <person name="Bellgard M.I."/>
        </authorList>
    </citation>
    <scope>NUCLEOTIDE SEQUENCE</scope>
    <source>
        <tissue evidence="1">Shoot tissue taken approximately 20 cm above the soil surface</tissue>
    </source>
</reference>
<proteinExistence type="predicted"/>
<protein>
    <submittedName>
        <fullName evidence="1">Uncharacterized protein</fullName>
    </submittedName>
</protein>
<sequence>MNKYPYMELTPCKYIAFASPNLVTRRYMLQALFFYFAQVRRES</sequence>